<keyword evidence="3" id="KW-1185">Reference proteome</keyword>
<evidence type="ECO:0000313" key="2">
    <source>
        <dbReference type="EMBL" id="SDG15870.1"/>
    </source>
</evidence>
<dbReference type="AlphaFoldDB" id="A0A1G7S1B0"/>
<protein>
    <submittedName>
        <fullName evidence="2">Condensation domain-containing protein</fullName>
    </submittedName>
</protein>
<proteinExistence type="predicted"/>
<dbReference type="SUPFAM" id="SSF52777">
    <property type="entry name" value="CoA-dependent acyltransferases"/>
    <property type="match status" value="1"/>
</dbReference>
<dbReference type="Proteomes" id="UP000198923">
    <property type="component" value="Unassembled WGS sequence"/>
</dbReference>
<dbReference type="EMBL" id="FNCN01000002">
    <property type="protein sequence ID" value="SDG15870.1"/>
    <property type="molecule type" value="Genomic_DNA"/>
</dbReference>
<sequence length="65" mass="7351">MNALFDTAAHTRGVAPRRASDTPLSPGQERLWFLSRLDPQSAAYNMFIALRLRGPFSRGSPKRRH</sequence>
<organism evidence="2 3">
    <name type="scientific">Sinosporangium album</name>
    <dbReference type="NCBI Taxonomy" id="504805"/>
    <lineage>
        <taxon>Bacteria</taxon>
        <taxon>Bacillati</taxon>
        <taxon>Actinomycetota</taxon>
        <taxon>Actinomycetes</taxon>
        <taxon>Streptosporangiales</taxon>
        <taxon>Streptosporangiaceae</taxon>
        <taxon>Sinosporangium</taxon>
    </lineage>
</organism>
<feature type="region of interest" description="Disordered" evidence="1">
    <location>
        <begin position="1"/>
        <end position="26"/>
    </location>
</feature>
<evidence type="ECO:0000313" key="3">
    <source>
        <dbReference type="Proteomes" id="UP000198923"/>
    </source>
</evidence>
<dbReference type="InterPro" id="IPR023213">
    <property type="entry name" value="CAT-like_dom_sf"/>
</dbReference>
<evidence type="ECO:0000256" key="1">
    <source>
        <dbReference type="SAM" id="MobiDB-lite"/>
    </source>
</evidence>
<reference evidence="2 3" key="1">
    <citation type="submission" date="2016-10" db="EMBL/GenBank/DDBJ databases">
        <authorList>
            <person name="de Groot N.N."/>
        </authorList>
    </citation>
    <scope>NUCLEOTIDE SEQUENCE [LARGE SCALE GENOMIC DNA]</scope>
    <source>
        <strain evidence="2 3">CPCC 201354</strain>
    </source>
</reference>
<gene>
    <name evidence="2" type="ORF">SAMN05421505_102100</name>
</gene>
<dbReference type="Gene3D" id="3.30.559.10">
    <property type="entry name" value="Chloramphenicol acetyltransferase-like domain"/>
    <property type="match status" value="1"/>
</dbReference>
<name>A0A1G7S1B0_9ACTN</name>
<dbReference type="RefSeq" id="WP_093167715.1">
    <property type="nucleotide sequence ID" value="NZ_FNCN01000002.1"/>
</dbReference>
<dbReference type="STRING" id="504805.SAMN05421505_102100"/>
<accession>A0A1G7S1B0</accession>